<name>A0A0C5GG07_9ACTN</name>
<evidence type="ECO:0008006" key="3">
    <source>
        <dbReference type="Google" id="ProtNLM"/>
    </source>
</evidence>
<dbReference type="AlphaFoldDB" id="A0A0C5GG07"/>
<protein>
    <recommendedName>
        <fullName evidence="3">DUF3291 domain-containing protein</fullName>
    </recommendedName>
</protein>
<dbReference type="STRING" id="477245.TU94_19365"/>
<dbReference type="Proteomes" id="UP000032234">
    <property type="component" value="Chromosome"/>
</dbReference>
<dbReference type="HOGENOM" id="CLU_151991_0_0_11"/>
<dbReference type="EMBL" id="CP010849">
    <property type="protein sequence ID" value="AJP03311.1"/>
    <property type="molecule type" value="Genomic_DNA"/>
</dbReference>
<evidence type="ECO:0000313" key="1">
    <source>
        <dbReference type="EMBL" id="AJP03311.1"/>
    </source>
</evidence>
<reference evidence="1 2" key="1">
    <citation type="submission" date="2015-02" db="EMBL/GenBank/DDBJ databases">
        <title>Genome sequence of thermotolerant Streptomyces cyaneogriseus subsp. Noncyanogenus NMWT1, the producer of nematocidal antibiotics nemadectin.</title>
        <authorList>
            <person name="Wang H."/>
            <person name="Li C."/>
            <person name="Xiang W."/>
            <person name="Wang X."/>
        </authorList>
    </citation>
    <scope>NUCLEOTIDE SEQUENCE [LARGE SCALE GENOMIC DNA]</scope>
    <source>
        <strain evidence="1 2">NMWT 1</strain>
    </source>
</reference>
<dbReference type="KEGG" id="scw:TU94_19365"/>
<dbReference type="OrthoDB" id="3214999at2"/>
<proteinExistence type="predicted"/>
<dbReference type="PATRIC" id="fig|477245.3.peg.4084"/>
<evidence type="ECO:0000313" key="2">
    <source>
        <dbReference type="Proteomes" id="UP000032234"/>
    </source>
</evidence>
<organism evidence="1 2">
    <name type="scientific">Streptomyces cyaneogriseus subsp. noncyanogenus</name>
    <dbReference type="NCBI Taxonomy" id="477245"/>
    <lineage>
        <taxon>Bacteria</taxon>
        <taxon>Bacillati</taxon>
        <taxon>Actinomycetota</taxon>
        <taxon>Actinomycetes</taxon>
        <taxon>Kitasatosporales</taxon>
        <taxon>Streptomycetaceae</taxon>
        <taxon>Streptomyces</taxon>
    </lineage>
</organism>
<dbReference type="RefSeq" id="WP_044383216.1">
    <property type="nucleotide sequence ID" value="NZ_CP010849.1"/>
</dbReference>
<gene>
    <name evidence="1" type="ORF">TU94_19365</name>
</gene>
<sequence length="126" mass="13874">MPVLPWTTPNPPPPSTEVHLFASRFETRTLLGALMFLARTPRVWRQVSRAPGAYGASLKAEPLKRTFWTLSAWESPRALKDFARSGAHGPTARGLAAQMKDSGFAAWTASSDDLPVSWAEARRRLG</sequence>
<keyword evidence="2" id="KW-1185">Reference proteome</keyword>
<accession>A0A0C5GG07</accession>